<feature type="signal peptide" evidence="1">
    <location>
        <begin position="1"/>
        <end position="22"/>
    </location>
</feature>
<evidence type="ECO:0008006" key="4">
    <source>
        <dbReference type="Google" id="ProtNLM"/>
    </source>
</evidence>
<protein>
    <recommendedName>
        <fullName evidence="4">Lipoprotein</fullName>
    </recommendedName>
</protein>
<feature type="chain" id="PRO_5032544870" description="Lipoprotein" evidence="1">
    <location>
        <begin position="23"/>
        <end position="202"/>
    </location>
</feature>
<evidence type="ECO:0000313" key="3">
    <source>
        <dbReference type="Proteomes" id="UP000552241"/>
    </source>
</evidence>
<gene>
    <name evidence="2" type="ORF">HU137_01625</name>
</gene>
<dbReference type="EMBL" id="JACDZE010000001">
    <property type="protein sequence ID" value="MBA5628465.1"/>
    <property type="molecule type" value="Genomic_DNA"/>
</dbReference>
<evidence type="ECO:0000313" key="2">
    <source>
        <dbReference type="EMBL" id="MBA5628465.1"/>
    </source>
</evidence>
<sequence>MKKIGILFFGLIFLLSCQPKEATVEDEKNYPRKDRFIVSENNRWLDSIKNAAFDKGLEIEQKTLRGIPSDFVSGKFHFIILDEEDAFYYSKAKTYPDVLLCGVIDNSDIERERKSFNKYLDSIQPIKLTDIRKYLTENRDEIIAGKEYRQSPVNITFALKNDTLKGSFMHDILNFMEDNGMNAYMIRRINNKELEAVENYSE</sequence>
<proteinExistence type="predicted"/>
<organism evidence="2 3">
    <name type="scientific">Moheibacter lacus</name>
    <dbReference type="NCBI Taxonomy" id="2745851"/>
    <lineage>
        <taxon>Bacteria</taxon>
        <taxon>Pseudomonadati</taxon>
        <taxon>Bacteroidota</taxon>
        <taxon>Flavobacteriia</taxon>
        <taxon>Flavobacteriales</taxon>
        <taxon>Weeksellaceae</taxon>
        <taxon>Moheibacter</taxon>
    </lineage>
</organism>
<reference evidence="2 3" key="1">
    <citation type="submission" date="2020-07" db="EMBL/GenBank/DDBJ databases">
        <title>Moheibacter lacus sp. nov., a member of the family Flavobacteriaceae isolated from freshwater lake sediment.</title>
        <authorList>
            <person name="Liu Y."/>
        </authorList>
    </citation>
    <scope>NUCLEOTIDE SEQUENCE [LARGE SCALE GENOMIC DNA]</scope>
    <source>
        <strain evidence="2 3">BDHS18</strain>
    </source>
</reference>
<dbReference type="PROSITE" id="PS51257">
    <property type="entry name" value="PROKAR_LIPOPROTEIN"/>
    <property type="match status" value="1"/>
</dbReference>
<name>A0A838ZNZ5_9FLAO</name>
<evidence type="ECO:0000256" key="1">
    <source>
        <dbReference type="SAM" id="SignalP"/>
    </source>
</evidence>
<comment type="caution">
    <text evidence="2">The sequence shown here is derived from an EMBL/GenBank/DDBJ whole genome shotgun (WGS) entry which is preliminary data.</text>
</comment>
<dbReference type="AlphaFoldDB" id="A0A838ZNZ5"/>
<dbReference type="Proteomes" id="UP000552241">
    <property type="component" value="Unassembled WGS sequence"/>
</dbReference>
<dbReference type="RefSeq" id="WP_182042064.1">
    <property type="nucleotide sequence ID" value="NZ_JACDZE010000001.1"/>
</dbReference>
<accession>A0A838ZNZ5</accession>
<keyword evidence="3" id="KW-1185">Reference proteome</keyword>
<keyword evidence="1" id="KW-0732">Signal</keyword>